<evidence type="ECO:0000313" key="6">
    <source>
        <dbReference type="Proteomes" id="UP001304683"/>
    </source>
</evidence>
<evidence type="ECO:0000256" key="1">
    <source>
        <dbReference type="ARBA" id="ARBA00022801"/>
    </source>
</evidence>
<organism evidence="5 6">
    <name type="scientific">Thermaerobacter composti</name>
    <dbReference type="NCBI Taxonomy" id="554949"/>
    <lineage>
        <taxon>Bacteria</taxon>
        <taxon>Bacillati</taxon>
        <taxon>Bacillota</taxon>
        <taxon>Clostridia</taxon>
        <taxon>Eubacteriales</taxon>
        <taxon>Clostridiales Family XVII. Incertae Sedis</taxon>
        <taxon>Thermaerobacter</taxon>
    </lineage>
</organism>
<feature type="region of interest" description="Disordered" evidence="3">
    <location>
        <begin position="98"/>
        <end position="126"/>
    </location>
</feature>
<dbReference type="PANTHER" id="PTHR42776:SF27">
    <property type="entry name" value="DIPEPTIDYL PEPTIDASE FAMILY MEMBER 6"/>
    <property type="match status" value="1"/>
</dbReference>
<keyword evidence="6" id="KW-1185">Reference proteome</keyword>
<dbReference type="Gene3D" id="2.120.10.30">
    <property type="entry name" value="TolB, C-terminal domain"/>
    <property type="match status" value="3"/>
</dbReference>
<dbReference type="Pfam" id="PF07676">
    <property type="entry name" value="PD40"/>
    <property type="match status" value="1"/>
</dbReference>
<dbReference type="GO" id="GO:0016787">
    <property type="term" value="F:hydrolase activity"/>
    <property type="evidence" value="ECO:0007669"/>
    <property type="project" value="UniProtKB-KW"/>
</dbReference>
<feature type="region of interest" description="Disordered" evidence="3">
    <location>
        <begin position="478"/>
        <end position="502"/>
    </location>
</feature>
<name>A0ABZ0QQP4_9FIRM</name>
<dbReference type="SUPFAM" id="SSF82171">
    <property type="entry name" value="DPP6 N-terminal domain-like"/>
    <property type="match status" value="1"/>
</dbReference>
<dbReference type="RefSeq" id="WP_318751098.1">
    <property type="nucleotide sequence ID" value="NZ_CP132508.1"/>
</dbReference>
<protein>
    <submittedName>
        <fullName evidence="5">S9 family peptidase</fullName>
        <ecNumber evidence="5">3.4.-.-</ecNumber>
    </submittedName>
</protein>
<dbReference type="Pfam" id="PF00326">
    <property type="entry name" value="Peptidase_S9"/>
    <property type="match status" value="1"/>
</dbReference>
<dbReference type="Gene3D" id="3.40.50.1820">
    <property type="entry name" value="alpha/beta hydrolase"/>
    <property type="match status" value="1"/>
</dbReference>
<proteinExistence type="predicted"/>
<keyword evidence="2" id="KW-0645">Protease</keyword>
<dbReference type="PANTHER" id="PTHR42776">
    <property type="entry name" value="SERINE PEPTIDASE S9 FAMILY MEMBER"/>
    <property type="match status" value="1"/>
</dbReference>
<evidence type="ECO:0000259" key="4">
    <source>
        <dbReference type="Pfam" id="PF00326"/>
    </source>
</evidence>
<evidence type="ECO:0000313" key="5">
    <source>
        <dbReference type="EMBL" id="WPD19594.1"/>
    </source>
</evidence>
<keyword evidence="1 5" id="KW-0378">Hydrolase</keyword>
<reference evidence="5 6" key="1">
    <citation type="submission" date="2023-08" db="EMBL/GenBank/DDBJ databases">
        <title>Genome sequence of Thermaerobacter compostii strain Ins1, a spore-forming filamentous bacterium isolated from a deep geothermal reservoir.</title>
        <authorList>
            <person name="Bregnard D."/>
            <person name="Gonzalez D."/>
            <person name="Junier P."/>
        </authorList>
    </citation>
    <scope>NUCLEOTIDE SEQUENCE [LARGE SCALE GENOMIC DNA]</scope>
    <source>
        <strain evidence="5 6">Ins1</strain>
    </source>
</reference>
<dbReference type="EC" id="3.4.-.-" evidence="5"/>
<keyword evidence="2" id="KW-0720">Serine protease</keyword>
<evidence type="ECO:0000256" key="2">
    <source>
        <dbReference type="ARBA" id="ARBA00022825"/>
    </source>
</evidence>
<dbReference type="InterPro" id="IPR001375">
    <property type="entry name" value="Peptidase_S9_cat"/>
</dbReference>
<dbReference type="InterPro" id="IPR011042">
    <property type="entry name" value="6-blade_b-propeller_TolB-like"/>
</dbReference>
<dbReference type="SUPFAM" id="SSF53474">
    <property type="entry name" value="alpha/beta-Hydrolases"/>
    <property type="match status" value="1"/>
</dbReference>
<sequence length="834" mass="90828">MTGSHGATQPANGRRPITSRDLLDLRFVGDPRIAPDGDRVVWVERWIDADRNQYRSNLYAAPASREGPPAPLTTGPGIDRAPRWSPDGRWLAFLSDRPLPGDGAGTRAGSAGKAGEAGRGNEKPRPQLYLLPAHGGEARLLTRFKQGVSPAGWSPDGRYLSVVAQVHPERGLEAVGDPEPGDDDPYRRHTRGVKVIRRLAYKLDGVGYFTDHRHHALVLDLGDGDAHLAQVAPPGAATVPWFQITAGEYDVRWVAWMPSGRELLVVTNPHPDADRQPWTDVYLVPFHPAGGEGGAGSGATCERPLDLSRDPLPPGVRKLTSSDLDVYEALPSPDGRWIAVRGQDARRYRAYSNTHLYLIAADGSQRRCLTAEADLTVGDESVNDVVGEPGAVMAWAPDGSGLYALVSRRGEVQLYWFGVDGTIRPLTDGPQVLRGISIDRAGRRCAYLRLTATEPGEVWIAELPSRDESAAAAVAGGGAAAAPGTAGDGRAEAGAGSSGKDGRTAAVEAGLAAARLAAADGPTAGPTGGATRNGHPVIQGRRLSRANDRWLAEVEVVEPEHFTFESDGNVLDGWLMRPVGFEPGKRYPAILQIHGGPMAMYGYAFFHEFQLLAARGYAVFYTNPRGSQGYGQAFCAAIRGDWGNRDYRDLMTFVDAVLERYDFIDRQRLGVAGGSYGGYMTNWIVTHTDRFRAAVTMRCVANEHSFFGTSDIGFYDLFDLEVPPWEDPLRYLAMSPIHHIARCKTPLLVMHSEMDLRCPIEQAEQLYTALKVLGVPTEFVRFPDESHGLSRGGKPWHRVYRLDRIVDWFDRYLQPERSTGARSPAPSEEPAARG</sequence>
<accession>A0ABZ0QQP4</accession>
<dbReference type="InterPro" id="IPR029058">
    <property type="entry name" value="AB_hydrolase_fold"/>
</dbReference>
<gene>
    <name evidence="5" type="ORF">Q5761_02685</name>
</gene>
<feature type="domain" description="Peptidase S9 prolyl oligopeptidase catalytic" evidence="4">
    <location>
        <begin position="604"/>
        <end position="814"/>
    </location>
</feature>
<dbReference type="InterPro" id="IPR011659">
    <property type="entry name" value="WD40"/>
</dbReference>
<dbReference type="EMBL" id="CP132508">
    <property type="protein sequence ID" value="WPD19594.1"/>
    <property type="molecule type" value="Genomic_DNA"/>
</dbReference>
<evidence type="ECO:0000256" key="3">
    <source>
        <dbReference type="SAM" id="MobiDB-lite"/>
    </source>
</evidence>
<dbReference type="Proteomes" id="UP001304683">
    <property type="component" value="Chromosome"/>
</dbReference>
<feature type="region of interest" description="Disordered" evidence="3">
    <location>
        <begin position="60"/>
        <end position="82"/>
    </location>
</feature>